<sequence>MKSNKLLNYYYDQEADVLYMSKGEPSKSDDSDEISDGVIARYNPKTREIRGLTILNFAKKSKEKSRTVKLPFEIGFSIA</sequence>
<gene>
    <name evidence="1" type="ORF">UU23_C0003G0009</name>
</gene>
<evidence type="ECO:0000313" key="1">
    <source>
        <dbReference type="EMBL" id="KKR78111.1"/>
    </source>
</evidence>
<evidence type="ECO:0008006" key="3">
    <source>
        <dbReference type="Google" id="ProtNLM"/>
    </source>
</evidence>
<dbReference type="InterPro" id="IPR019270">
    <property type="entry name" value="DUF2283"/>
</dbReference>
<accession>A0A0G0TTE6</accession>
<evidence type="ECO:0000313" key="2">
    <source>
        <dbReference type="Proteomes" id="UP000034292"/>
    </source>
</evidence>
<dbReference type="STRING" id="1618408.UU23_C0003G0009"/>
<reference evidence="1 2" key="1">
    <citation type="journal article" date="2015" name="Nature">
        <title>rRNA introns, odd ribosomes, and small enigmatic genomes across a large radiation of phyla.</title>
        <authorList>
            <person name="Brown C.T."/>
            <person name="Hug L.A."/>
            <person name="Thomas B.C."/>
            <person name="Sharon I."/>
            <person name="Castelle C.J."/>
            <person name="Singh A."/>
            <person name="Wilkins M.J."/>
            <person name="Williams K.H."/>
            <person name="Banfield J.F."/>
        </authorList>
    </citation>
    <scope>NUCLEOTIDE SEQUENCE [LARGE SCALE GENOMIC DNA]</scope>
</reference>
<name>A0A0G0TTE6_9BACT</name>
<dbReference type="AlphaFoldDB" id="A0A0G0TTE6"/>
<protein>
    <recommendedName>
        <fullName evidence="3">DUF2283 domain-containing protein</fullName>
    </recommendedName>
</protein>
<dbReference type="EMBL" id="LBZV01000003">
    <property type="protein sequence ID" value="KKR78111.1"/>
    <property type="molecule type" value="Genomic_DNA"/>
</dbReference>
<organism evidence="1 2">
    <name type="scientific">Candidatus Curtissbacteria bacterium GW2011_GWA1_40_9</name>
    <dbReference type="NCBI Taxonomy" id="1618408"/>
    <lineage>
        <taxon>Bacteria</taxon>
        <taxon>Candidatus Curtissiibacteriota</taxon>
    </lineage>
</organism>
<dbReference type="Proteomes" id="UP000034292">
    <property type="component" value="Unassembled WGS sequence"/>
</dbReference>
<proteinExistence type="predicted"/>
<dbReference type="Pfam" id="PF10049">
    <property type="entry name" value="DUF2283"/>
    <property type="match status" value="1"/>
</dbReference>
<comment type="caution">
    <text evidence="1">The sequence shown here is derived from an EMBL/GenBank/DDBJ whole genome shotgun (WGS) entry which is preliminary data.</text>
</comment>